<dbReference type="AlphaFoldDB" id="A0A327R4B1"/>
<dbReference type="RefSeq" id="WP_111595910.1">
    <property type="nucleotide sequence ID" value="NZ_QLLL01000001.1"/>
</dbReference>
<dbReference type="GO" id="GO:0004519">
    <property type="term" value="F:endonuclease activity"/>
    <property type="evidence" value="ECO:0007669"/>
    <property type="project" value="InterPro"/>
</dbReference>
<dbReference type="OrthoDB" id="9799912at2"/>
<proteinExistence type="predicted"/>
<dbReference type="GO" id="GO:0110001">
    <property type="term" value="C:toxin-antitoxin complex"/>
    <property type="evidence" value="ECO:0007669"/>
    <property type="project" value="InterPro"/>
</dbReference>
<comment type="caution">
    <text evidence="1">The sequence shown here is derived from an EMBL/GenBank/DDBJ whole genome shotgun (WGS) entry which is preliminary data.</text>
</comment>
<dbReference type="EMBL" id="QLLL01000001">
    <property type="protein sequence ID" value="RAJ10782.1"/>
    <property type="molecule type" value="Genomic_DNA"/>
</dbReference>
<accession>A0A327R4B1</accession>
<reference evidence="1 2" key="1">
    <citation type="submission" date="2018-06" db="EMBL/GenBank/DDBJ databases">
        <title>Genomic Encyclopedia of Archaeal and Bacterial Type Strains, Phase II (KMG-II): from individual species to whole genera.</title>
        <authorList>
            <person name="Goeker M."/>
        </authorList>
    </citation>
    <scope>NUCLEOTIDE SEQUENCE [LARGE SCALE GENOMIC DNA]</scope>
    <source>
        <strain evidence="1 2">DSM 23857</strain>
    </source>
</reference>
<dbReference type="Proteomes" id="UP000249547">
    <property type="component" value="Unassembled WGS sequence"/>
</dbReference>
<dbReference type="InterPro" id="IPR018669">
    <property type="entry name" value="Toxin_HigB"/>
</dbReference>
<organism evidence="1 2">
    <name type="scientific">Chitinophaga skermanii</name>
    <dbReference type="NCBI Taxonomy" id="331697"/>
    <lineage>
        <taxon>Bacteria</taxon>
        <taxon>Pseudomonadati</taxon>
        <taxon>Bacteroidota</taxon>
        <taxon>Chitinophagia</taxon>
        <taxon>Chitinophagales</taxon>
        <taxon>Chitinophagaceae</taxon>
        <taxon>Chitinophaga</taxon>
    </lineage>
</organism>
<gene>
    <name evidence="1" type="ORF">LX64_00389</name>
</gene>
<dbReference type="GO" id="GO:0003723">
    <property type="term" value="F:RNA binding"/>
    <property type="evidence" value="ECO:0007669"/>
    <property type="project" value="InterPro"/>
</dbReference>
<keyword evidence="2" id="KW-1185">Reference proteome</keyword>
<protein>
    <submittedName>
        <fullName evidence="1">mRNA interferase HigB</fullName>
    </submittedName>
</protein>
<name>A0A327R4B1_9BACT</name>
<dbReference type="Pfam" id="PF09907">
    <property type="entry name" value="HigB_toxin"/>
    <property type="match status" value="1"/>
</dbReference>
<evidence type="ECO:0000313" key="2">
    <source>
        <dbReference type="Proteomes" id="UP000249547"/>
    </source>
</evidence>
<evidence type="ECO:0000313" key="1">
    <source>
        <dbReference type="EMBL" id="RAJ10782.1"/>
    </source>
</evidence>
<sequence length="101" mass="12047">MRVISKERVNAFSKKHSRALIPLNDLWYKLTKMNFSSFNELKEVFSTVDFIGEDRFVFNVGGNKFRLIAMIFFKRRLVYIRGIFTHREYDELCKSNSLLTL</sequence>